<keyword evidence="7 13" id="KW-0479">Metal-binding</keyword>
<dbReference type="AlphaFoldDB" id="S8E9M4"/>
<accession>S8E9M4</accession>
<protein>
    <recommendedName>
        <fullName evidence="17">Cytochrome P450</fullName>
    </recommendedName>
</protein>
<evidence type="ECO:0000313" key="16">
    <source>
        <dbReference type="Proteomes" id="UP000015241"/>
    </source>
</evidence>
<evidence type="ECO:0000313" key="15">
    <source>
        <dbReference type="EMBL" id="EPT00009.1"/>
    </source>
</evidence>
<dbReference type="PANTHER" id="PTHR46300">
    <property type="entry name" value="P450, PUTATIVE (EUROFUNG)-RELATED-RELATED"/>
    <property type="match status" value="1"/>
</dbReference>
<keyword evidence="5 13" id="KW-0349">Heme</keyword>
<keyword evidence="8" id="KW-1133">Transmembrane helix</keyword>
<dbReference type="HOGENOM" id="CLU_001570_2_3_1"/>
<proteinExistence type="inferred from homology"/>
<reference evidence="15 16" key="1">
    <citation type="journal article" date="2012" name="Science">
        <title>The Paleozoic origin of enzymatic lignin decomposition reconstructed from 31 fungal genomes.</title>
        <authorList>
            <person name="Floudas D."/>
            <person name="Binder M."/>
            <person name="Riley R."/>
            <person name="Barry K."/>
            <person name="Blanchette R.A."/>
            <person name="Henrissat B."/>
            <person name="Martinez A.T."/>
            <person name="Otillar R."/>
            <person name="Spatafora J.W."/>
            <person name="Yadav J.S."/>
            <person name="Aerts A."/>
            <person name="Benoit I."/>
            <person name="Boyd A."/>
            <person name="Carlson A."/>
            <person name="Copeland A."/>
            <person name="Coutinho P.M."/>
            <person name="de Vries R.P."/>
            <person name="Ferreira P."/>
            <person name="Findley K."/>
            <person name="Foster B."/>
            <person name="Gaskell J."/>
            <person name="Glotzer D."/>
            <person name="Gorecki P."/>
            <person name="Heitman J."/>
            <person name="Hesse C."/>
            <person name="Hori C."/>
            <person name="Igarashi K."/>
            <person name="Jurgens J.A."/>
            <person name="Kallen N."/>
            <person name="Kersten P."/>
            <person name="Kohler A."/>
            <person name="Kuees U."/>
            <person name="Kumar T.K.A."/>
            <person name="Kuo A."/>
            <person name="LaButti K."/>
            <person name="Larrondo L.F."/>
            <person name="Lindquist E."/>
            <person name="Ling A."/>
            <person name="Lombard V."/>
            <person name="Lucas S."/>
            <person name="Lundell T."/>
            <person name="Martin R."/>
            <person name="McLaughlin D.J."/>
            <person name="Morgenstern I."/>
            <person name="Morin E."/>
            <person name="Murat C."/>
            <person name="Nagy L.G."/>
            <person name="Nolan M."/>
            <person name="Ohm R.A."/>
            <person name="Patyshakuliyeva A."/>
            <person name="Rokas A."/>
            <person name="Ruiz-Duenas F.J."/>
            <person name="Sabat G."/>
            <person name="Salamov A."/>
            <person name="Samejima M."/>
            <person name="Schmutz J."/>
            <person name="Slot J.C."/>
            <person name="St John F."/>
            <person name="Stenlid J."/>
            <person name="Sun H."/>
            <person name="Sun S."/>
            <person name="Syed K."/>
            <person name="Tsang A."/>
            <person name="Wiebenga A."/>
            <person name="Young D."/>
            <person name="Pisabarro A."/>
            <person name="Eastwood D.C."/>
            <person name="Martin F."/>
            <person name="Cullen D."/>
            <person name="Grigoriev I.V."/>
            <person name="Hibbett D.S."/>
        </authorList>
    </citation>
    <scope>NUCLEOTIDE SEQUENCE</scope>
    <source>
        <strain evidence="16">FP-58527</strain>
    </source>
</reference>
<dbReference type="Pfam" id="PF00067">
    <property type="entry name" value="p450"/>
    <property type="match status" value="1"/>
</dbReference>
<dbReference type="GO" id="GO:0020037">
    <property type="term" value="F:heme binding"/>
    <property type="evidence" value="ECO:0007669"/>
    <property type="project" value="InterPro"/>
</dbReference>
<comment type="cofactor">
    <cofactor evidence="1 13">
        <name>heme</name>
        <dbReference type="ChEBI" id="CHEBI:30413"/>
    </cofactor>
</comment>
<feature type="binding site" description="axial binding residue" evidence="13">
    <location>
        <position position="452"/>
    </location>
    <ligand>
        <name>heme</name>
        <dbReference type="ChEBI" id="CHEBI:30413"/>
    </ligand>
    <ligandPart>
        <name>Fe</name>
        <dbReference type="ChEBI" id="CHEBI:18248"/>
    </ligandPart>
</feature>
<keyword evidence="11 14" id="KW-0503">Monooxygenase</keyword>
<evidence type="ECO:0000256" key="8">
    <source>
        <dbReference type="ARBA" id="ARBA00022989"/>
    </source>
</evidence>
<keyword evidence="16" id="KW-1185">Reference proteome</keyword>
<dbReference type="STRING" id="743788.S8E9M4"/>
<dbReference type="GO" id="GO:0016020">
    <property type="term" value="C:membrane"/>
    <property type="evidence" value="ECO:0007669"/>
    <property type="project" value="UniProtKB-SubCell"/>
</dbReference>
<dbReference type="CDD" id="cd11065">
    <property type="entry name" value="CYP64-like"/>
    <property type="match status" value="1"/>
</dbReference>
<organism evidence="15 16">
    <name type="scientific">Fomitopsis schrenkii</name>
    <name type="common">Brown rot fungus</name>
    <dbReference type="NCBI Taxonomy" id="2126942"/>
    <lineage>
        <taxon>Eukaryota</taxon>
        <taxon>Fungi</taxon>
        <taxon>Dikarya</taxon>
        <taxon>Basidiomycota</taxon>
        <taxon>Agaricomycotina</taxon>
        <taxon>Agaricomycetes</taxon>
        <taxon>Polyporales</taxon>
        <taxon>Fomitopsis</taxon>
    </lineage>
</organism>
<dbReference type="PRINTS" id="PR00463">
    <property type="entry name" value="EP450I"/>
</dbReference>
<dbReference type="InterPro" id="IPR017972">
    <property type="entry name" value="Cyt_P450_CS"/>
</dbReference>
<keyword evidence="12" id="KW-0472">Membrane</keyword>
<dbReference type="eggNOG" id="KOG0156">
    <property type="taxonomic scope" value="Eukaryota"/>
</dbReference>
<dbReference type="PROSITE" id="PS00086">
    <property type="entry name" value="CYTOCHROME_P450"/>
    <property type="match status" value="1"/>
</dbReference>
<dbReference type="InterPro" id="IPR050364">
    <property type="entry name" value="Cytochrome_P450_fung"/>
</dbReference>
<evidence type="ECO:0000256" key="12">
    <source>
        <dbReference type="ARBA" id="ARBA00023136"/>
    </source>
</evidence>
<dbReference type="GO" id="GO:0016705">
    <property type="term" value="F:oxidoreductase activity, acting on paired donors, with incorporation or reduction of molecular oxygen"/>
    <property type="evidence" value="ECO:0007669"/>
    <property type="project" value="InterPro"/>
</dbReference>
<dbReference type="InterPro" id="IPR036396">
    <property type="entry name" value="Cyt_P450_sf"/>
</dbReference>
<keyword evidence="6" id="KW-0812">Transmembrane</keyword>
<comment type="similarity">
    <text evidence="4 14">Belongs to the cytochrome P450 family.</text>
</comment>
<evidence type="ECO:0000256" key="10">
    <source>
        <dbReference type="ARBA" id="ARBA00023004"/>
    </source>
</evidence>
<evidence type="ECO:0000256" key="2">
    <source>
        <dbReference type="ARBA" id="ARBA00004167"/>
    </source>
</evidence>
<dbReference type="PANTHER" id="PTHR46300:SF7">
    <property type="entry name" value="P450, PUTATIVE (EUROFUNG)-RELATED"/>
    <property type="match status" value="1"/>
</dbReference>
<dbReference type="OrthoDB" id="2789670at2759"/>
<evidence type="ECO:0000256" key="11">
    <source>
        <dbReference type="ARBA" id="ARBA00023033"/>
    </source>
</evidence>
<evidence type="ECO:0000256" key="4">
    <source>
        <dbReference type="ARBA" id="ARBA00010617"/>
    </source>
</evidence>
<comment type="pathway">
    <text evidence="3">Secondary metabolite biosynthesis.</text>
</comment>
<keyword evidence="10 13" id="KW-0408">Iron</keyword>
<evidence type="ECO:0008006" key="17">
    <source>
        <dbReference type="Google" id="ProtNLM"/>
    </source>
</evidence>
<dbReference type="EMBL" id="KE504152">
    <property type="protein sequence ID" value="EPT00009.1"/>
    <property type="molecule type" value="Genomic_DNA"/>
</dbReference>
<dbReference type="InterPro" id="IPR001128">
    <property type="entry name" value="Cyt_P450"/>
</dbReference>
<sequence>MRHVIRLPAWTGPILVAVIILALGQRLLAGRGRRHRLPPGPKPLPLVGNLHQVPAEYQAKTFSKWAKKYGDLMVVKFFTSPFVIINSQKIAKELLDKRGSIYSSRPRLVMMTEILGWDLNVVFLPYDNEHRRKQRRWIQGAFGDRAAVQRPEALREKETRILLSGLMRTPESFKLHVKRYMAALIMESVYGHRIDSLDDPYIGIIDRAMEAQNSTQFTGTILVDFLPFLKDIPVWLPGMEWKRFGLRAGVLINEAKTKPYIMARDAVLSGTATPSFIATLIDDAVKEDRLAEEELDIINATGALYAGHWLSLMTSSQTKTSILTFILAMVLYPEVYAKAQEEVDRVVGADRLPTFADMDSLPYVNCVIKEVFRWNPPLPLGIPHQLMEDDEYSGFHLPRGTSVVANLWSMAHSDDVYGDPEVFRPERFLQTNLDAYSSDPSNIIFGHGRRLCPGRLFAETTVFLAVSNILATLDIKKARDSQGKEITPDGTFVGGLASQPDDFVCSITPRSTKAASLVADSLMLD</sequence>
<evidence type="ECO:0000256" key="7">
    <source>
        <dbReference type="ARBA" id="ARBA00022723"/>
    </source>
</evidence>
<dbReference type="PRINTS" id="PR00385">
    <property type="entry name" value="P450"/>
</dbReference>
<keyword evidence="9 14" id="KW-0560">Oxidoreductase</keyword>
<evidence type="ECO:0000256" key="3">
    <source>
        <dbReference type="ARBA" id="ARBA00005179"/>
    </source>
</evidence>
<evidence type="ECO:0000256" key="13">
    <source>
        <dbReference type="PIRSR" id="PIRSR602401-1"/>
    </source>
</evidence>
<dbReference type="GO" id="GO:0005506">
    <property type="term" value="F:iron ion binding"/>
    <property type="evidence" value="ECO:0007669"/>
    <property type="project" value="InterPro"/>
</dbReference>
<gene>
    <name evidence="15" type="ORF">FOMPIDRAFT_1123472</name>
</gene>
<evidence type="ECO:0000256" key="5">
    <source>
        <dbReference type="ARBA" id="ARBA00022617"/>
    </source>
</evidence>
<name>S8E9M4_FOMSC</name>
<dbReference type="GO" id="GO:0004497">
    <property type="term" value="F:monooxygenase activity"/>
    <property type="evidence" value="ECO:0007669"/>
    <property type="project" value="UniProtKB-KW"/>
</dbReference>
<evidence type="ECO:0000256" key="14">
    <source>
        <dbReference type="RuleBase" id="RU000461"/>
    </source>
</evidence>
<dbReference type="Proteomes" id="UP000015241">
    <property type="component" value="Unassembled WGS sequence"/>
</dbReference>
<comment type="subcellular location">
    <subcellularLocation>
        <location evidence="2">Membrane</location>
        <topology evidence="2">Single-pass membrane protein</topology>
    </subcellularLocation>
</comment>
<evidence type="ECO:0000256" key="1">
    <source>
        <dbReference type="ARBA" id="ARBA00001971"/>
    </source>
</evidence>
<evidence type="ECO:0000256" key="6">
    <source>
        <dbReference type="ARBA" id="ARBA00022692"/>
    </source>
</evidence>
<dbReference type="InterPro" id="IPR002401">
    <property type="entry name" value="Cyt_P450_E_grp-I"/>
</dbReference>
<dbReference type="InParanoid" id="S8E9M4"/>
<evidence type="ECO:0000256" key="9">
    <source>
        <dbReference type="ARBA" id="ARBA00023002"/>
    </source>
</evidence>
<dbReference type="SUPFAM" id="SSF48264">
    <property type="entry name" value="Cytochrome P450"/>
    <property type="match status" value="1"/>
</dbReference>
<dbReference type="Gene3D" id="1.10.630.10">
    <property type="entry name" value="Cytochrome P450"/>
    <property type="match status" value="1"/>
</dbReference>